<sequence>MADSRHLPDSNNTMGVDLINNELALICPDPVIGINRDGIITLFNPAAEQLLGYSSQEMVGKFHIAQLYPSPESAREIKRLMYQDDQGEKGQLISHKTNLLSKNGVSIPIQLSACVVVEQGEEIGSVGFFRDMTERLALERSLKHMSITDSLTGLFNQRHFHSVLGQEIKRCKRHQHPLTLVCLDMDHFKSVNDKLGHVEGDHALRFIGEAICSILRLSDFGFRYGGDEFMVLLPETASQSAASFTNRLIDYFDNNMPSTLIDLARESEAVALSIGIAQYKDDEPANVFVKRADLAMYQAKKQPGNSTVLAE</sequence>
<dbReference type="PROSITE" id="PS50112">
    <property type="entry name" value="PAS"/>
    <property type="match status" value="1"/>
</dbReference>
<dbReference type="CDD" id="cd00130">
    <property type="entry name" value="PAS"/>
    <property type="match status" value="1"/>
</dbReference>
<name>A0A558DFJ7_9GAMM</name>
<dbReference type="PANTHER" id="PTHR44757">
    <property type="entry name" value="DIGUANYLATE CYCLASE DGCP"/>
    <property type="match status" value="1"/>
</dbReference>
<dbReference type="InterPro" id="IPR000160">
    <property type="entry name" value="GGDEF_dom"/>
</dbReference>
<dbReference type="Proteomes" id="UP000317355">
    <property type="component" value="Unassembled WGS sequence"/>
</dbReference>
<feature type="domain" description="PAS" evidence="2">
    <location>
        <begin position="28"/>
        <end position="88"/>
    </location>
</feature>
<dbReference type="InterPro" id="IPR052155">
    <property type="entry name" value="Biofilm_reg_signaling"/>
</dbReference>
<comment type="caution">
    <text evidence="5">The sequence shown here is derived from an EMBL/GenBank/DDBJ whole genome shotgun (WGS) entry which is preliminary data.</text>
</comment>
<protein>
    <submittedName>
        <fullName evidence="5">Diguanylate cyclase</fullName>
    </submittedName>
</protein>
<feature type="domain" description="PAC" evidence="3">
    <location>
        <begin position="93"/>
        <end position="144"/>
    </location>
</feature>
<gene>
    <name evidence="5" type="ORF">FHK82_02165</name>
</gene>
<evidence type="ECO:0000259" key="4">
    <source>
        <dbReference type="PROSITE" id="PS50887"/>
    </source>
</evidence>
<dbReference type="AlphaFoldDB" id="A0A558DFJ7"/>
<dbReference type="FunFam" id="3.30.70.270:FF:000001">
    <property type="entry name" value="Diguanylate cyclase domain protein"/>
    <property type="match status" value="1"/>
</dbReference>
<evidence type="ECO:0000256" key="1">
    <source>
        <dbReference type="ARBA" id="ARBA00001946"/>
    </source>
</evidence>
<evidence type="ECO:0000259" key="2">
    <source>
        <dbReference type="PROSITE" id="PS50112"/>
    </source>
</evidence>
<dbReference type="EMBL" id="VMRY01000003">
    <property type="protein sequence ID" value="TVT59806.1"/>
    <property type="molecule type" value="Genomic_DNA"/>
</dbReference>
<dbReference type="InterPro" id="IPR029787">
    <property type="entry name" value="Nucleotide_cyclase"/>
</dbReference>
<dbReference type="PROSITE" id="PS50113">
    <property type="entry name" value="PAC"/>
    <property type="match status" value="1"/>
</dbReference>
<dbReference type="SUPFAM" id="SSF55785">
    <property type="entry name" value="PYP-like sensor domain (PAS domain)"/>
    <property type="match status" value="1"/>
</dbReference>
<organism evidence="5 6">
    <name type="scientific">Sedimenticola thiotaurini</name>
    <dbReference type="NCBI Taxonomy" id="1543721"/>
    <lineage>
        <taxon>Bacteria</taxon>
        <taxon>Pseudomonadati</taxon>
        <taxon>Pseudomonadota</taxon>
        <taxon>Gammaproteobacteria</taxon>
        <taxon>Chromatiales</taxon>
        <taxon>Sedimenticolaceae</taxon>
        <taxon>Sedimenticola</taxon>
    </lineage>
</organism>
<dbReference type="GO" id="GO:0003824">
    <property type="term" value="F:catalytic activity"/>
    <property type="evidence" value="ECO:0007669"/>
    <property type="project" value="UniProtKB-ARBA"/>
</dbReference>
<dbReference type="Gene3D" id="3.30.70.270">
    <property type="match status" value="1"/>
</dbReference>
<proteinExistence type="predicted"/>
<dbReference type="PROSITE" id="PS50887">
    <property type="entry name" value="GGDEF"/>
    <property type="match status" value="1"/>
</dbReference>
<evidence type="ECO:0000313" key="5">
    <source>
        <dbReference type="EMBL" id="TVT59806.1"/>
    </source>
</evidence>
<dbReference type="NCBIfam" id="TIGR00229">
    <property type="entry name" value="sensory_box"/>
    <property type="match status" value="1"/>
</dbReference>
<dbReference type="InterPro" id="IPR000014">
    <property type="entry name" value="PAS"/>
</dbReference>
<dbReference type="PANTHER" id="PTHR44757:SF2">
    <property type="entry name" value="BIOFILM ARCHITECTURE MAINTENANCE PROTEIN MBAA"/>
    <property type="match status" value="1"/>
</dbReference>
<evidence type="ECO:0000313" key="6">
    <source>
        <dbReference type="Proteomes" id="UP000317355"/>
    </source>
</evidence>
<dbReference type="GO" id="GO:0006355">
    <property type="term" value="P:regulation of DNA-templated transcription"/>
    <property type="evidence" value="ECO:0007669"/>
    <property type="project" value="InterPro"/>
</dbReference>
<reference evidence="5 6" key="1">
    <citation type="submission" date="2019-07" db="EMBL/GenBank/DDBJ databases">
        <title>The pathways for chlorine oxyanion respiration interact through the shared metabolite chlorate.</title>
        <authorList>
            <person name="Barnum T.P."/>
            <person name="Cheng Y."/>
            <person name="Hill K.A."/>
            <person name="Lucas L.N."/>
            <person name="Carlson H.K."/>
            <person name="Coates J.D."/>
        </authorList>
    </citation>
    <scope>NUCLEOTIDE SEQUENCE [LARGE SCALE GENOMIC DNA]</scope>
    <source>
        <strain evidence="5">BK-3</strain>
    </source>
</reference>
<dbReference type="InterPro" id="IPR035965">
    <property type="entry name" value="PAS-like_dom_sf"/>
</dbReference>
<dbReference type="SMART" id="SM00267">
    <property type="entry name" value="GGDEF"/>
    <property type="match status" value="1"/>
</dbReference>
<dbReference type="CDD" id="cd01949">
    <property type="entry name" value="GGDEF"/>
    <property type="match status" value="1"/>
</dbReference>
<feature type="domain" description="GGDEF" evidence="4">
    <location>
        <begin position="176"/>
        <end position="311"/>
    </location>
</feature>
<dbReference type="InterPro" id="IPR043128">
    <property type="entry name" value="Rev_trsase/Diguanyl_cyclase"/>
</dbReference>
<dbReference type="InterPro" id="IPR000700">
    <property type="entry name" value="PAS-assoc_C"/>
</dbReference>
<accession>A0A558DFJ7</accession>
<dbReference type="SUPFAM" id="SSF55073">
    <property type="entry name" value="Nucleotide cyclase"/>
    <property type="match status" value="1"/>
</dbReference>
<dbReference type="SMART" id="SM00091">
    <property type="entry name" value="PAS"/>
    <property type="match status" value="1"/>
</dbReference>
<dbReference type="Pfam" id="PF00990">
    <property type="entry name" value="GGDEF"/>
    <property type="match status" value="1"/>
</dbReference>
<dbReference type="InterPro" id="IPR013767">
    <property type="entry name" value="PAS_fold"/>
</dbReference>
<dbReference type="Pfam" id="PF00989">
    <property type="entry name" value="PAS"/>
    <property type="match status" value="1"/>
</dbReference>
<evidence type="ECO:0000259" key="3">
    <source>
        <dbReference type="PROSITE" id="PS50113"/>
    </source>
</evidence>
<dbReference type="NCBIfam" id="TIGR00254">
    <property type="entry name" value="GGDEF"/>
    <property type="match status" value="1"/>
</dbReference>
<comment type="cofactor">
    <cofactor evidence="1">
        <name>Mg(2+)</name>
        <dbReference type="ChEBI" id="CHEBI:18420"/>
    </cofactor>
</comment>
<dbReference type="Gene3D" id="3.30.450.20">
    <property type="entry name" value="PAS domain"/>
    <property type="match status" value="1"/>
</dbReference>